<reference evidence="1" key="1">
    <citation type="journal article" date="2023" name="Plant J.">
        <title>Genome sequences and population genomics provide insights into the demographic history, inbreeding, and mutation load of two 'living fossil' tree species of Dipteronia.</title>
        <authorList>
            <person name="Feng Y."/>
            <person name="Comes H.P."/>
            <person name="Chen J."/>
            <person name="Zhu S."/>
            <person name="Lu R."/>
            <person name="Zhang X."/>
            <person name="Li P."/>
            <person name="Qiu J."/>
            <person name="Olsen K.M."/>
            <person name="Qiu Y."/>
        </authorList>
    </citation>
    <scope>NUCLEOTIDE SEQUENCE</scope>
    <source>
        <strain evidence="1">NBL</strain>
    </source>
</reference>
<dbReference type="AlphaFoldDB" id="A0AAE0B308"/>
<name>A0AAE0B308_9ROSI</name>
<protein>
    <submittedName>
        <fullName evidence="1">Uncharacterized protein</fullName>
    </submittedName>
</protein>
<accession>A0AAE0B308</accession>
<gene>
    <name evidence="1" type="ORF">Dsin_000944</name>
</gene>
<evidence type="ECO:0000313" key="2">
    <source>
        <dbReference type="Proteomes" id="UP001281410"/>
    </source>
</evidence>
<organism evidence="1 2">
    <name type="scientific">Dipteronia sinensis</name>
    <dbReference type="NCBI Taxonomy" id="43782"/>
    <lineage>
        <taxon>Eukaryota</taxon>
        <taxon>Viridiplantae</taxon>
        <taxon>Streptophyta</taxon>
        <taxon>Embryophyta</taxon>
        <taxon>Tracheophyta</taxon>
        <taxon>Spermatophyta</taxon>
        <taxon>Magnoliopsida</taxon>
        <taxon>eudicotyledons</taxon>
        <taxon>Gunneridae</taxon>
        <taxon>Pentapetalae</taxon>
        <taxon>rosids</taxon>
        <taxon>malvids</taxon>
        <taxon>Sapindales</taxon>
        <taxon>Sapindaceae</taxon>
        <taxon>Hippocastanoideae</taxon>
        <taxon>Acereae</taxon>
        <taxon>Dipteronia</taxon>
    </lineage>
</organism>
<comment type="caution">
    <text evidence="1">The sequence shown here is derived from an EMBL/GenBank/DDBJ whole genome shotgun (WGS) entry which is preliminary data.</text>
</comment>
<dbReference type="Proteomes" id="UP001281410">
    <property type="component" value="Unassembled WGS sequence"/>
</dbReference>
<evidence type="ECO:0000313" key="1">
    <source>
        <dbReference type="EMBL" id="KAK3229063.1"/>
    </source>
</evidence>
<sequence length="190" mass="23275">MECQHSQFQFFEMKKTNLNSHPQHYMENLIHSHPIHDYLLFFPKKTVESVDVQRPNFQKQYWWRQEDDWVDFMQVLKIGSWQRKVVGRDIRERLKRDDIKVFIIEKRKRMVELKTSVCEKSLFFREGRRDKDLRIWSFCVPPIVQSFRVEEFVKDDEIRQCQFGVCVLRIVQSFRVKSNQILAADAERFR</sequence>
<dbReference type="EMBL" id="JANJYJ010000001">
    <property type="protein sequence ID" value="KAK3229063.1"/>
    <property type="molecule type" value="Genomic_DNA"/>
</dbReference>
<keyword evidence="2" id="KW-1185">Reference proteome</keyword>
<proteinExistence type="predicted"/>